<proteinExistence type="predicted"/>
<keyword evidence="3" id="KW-1185">Reference proteome</keyword>
<feature type="transmembrane region" description="Helical" evidence="1">
    <location>
        <begin position="107"/>
        <end position="127"/>
    </location>
</feature>
<reference evidence="2" key="1">
    <citation type="submission" date="2023-05" db="EMBL/GenBank/DDBJ databases">
        <title>Anaerotaeda fermentans gen. nov., sp. nov., a novel anaerobic planctomycete of the new family within the order Sedimentisphaerales isolated from Taman Peninsula, Russia.</title>
        <authorList>
            <person name="Khomyakova M.A."/>
            <person name="Merkel A.Y."/>
            <person name="Slobodkin A.I."/>
        </authorList>
    </citation>
    <scope>NUCLEOTIDE SEQUENCE</scope>
    <source>
        <strain evidence="2">M17dextr</strain>
    </source>
</reference>
<dbReference type="RefSeq" id="WP_349245594.1">
    <property type="nucleotide sequence ID" value="NZ_JASCXX010000017.1"/>
</dbReference>
<organism evidence="2 3">
    <name type="scientific">Anaerobaca lacustris</name>
    <dbReference type="NCBI Taxonomy" id="3044600"/>
    <lineage>
        <taxon>Bacteria</taxon>
        <taxon>Pseudomonadati</taxon>
        <taxon>Planctomycetota</taxon>
        <taxon>Phycisphaerae</taxon>
        <taxon>Sedimentisphaerales</taxon>
        <taxon>Anaerobacaceae</taxon>
        <taxon>Anaerobaca</taxon>
    </lineage>
</organism>
<protein>
    <recommendedName>
        <fullName evidence="4">DUF1109 domain-containing protein</fullName>
    </recommendedName>
</protein>
<feature type="transmembrane region" description="Helical" evidence="1">
    <location>
        <begin position="139"/>
        <end position="160"/>
    </location>
</feature>
<gene>
    <name evidence="2" type="ORF">QJ522_14085</name>
</gene>
<evidence type="ECO:0000256" key="1">
    <source>
        <dbReference type="SAM" id="Phobius"/>
    </source>
</evidence>
<evidence type="ECO:0008006" key="4">
    <source>
        <dbReference type="Google" id="ProtNLM"/>
    </source>
</evidence>
<feature type="transmembrane region" description="Helical" evidence="1">
    <location>
        <begin position="28"/>
        <end position="48"/>
    </location>
</feature>
<feature type="transmembrane region" description="Helical" evidence="1">
    <location>
        <begin position="172"/>
        <end position="191"/>
    </location>
</feature>
<name>A0AAW6U026_9BACT</name>
<dbReference type="EMBL" id="JASCXX010000017">
    <property type="protein sequence ID" value="MDI6450185.1"/>
    <property type="molecule type" value="Genomic_DNA"/>
</dbReference>
<comment type="caution">
    <text evidence="2">The sequence shown here is derived from an EMBL/GenBank/DDBJ whole genome shotgun (WGS) entry which is preliminary data.</text>
</comment>
<sequence length="598" mass="65303">MPSNERQSVRLSREETEYSAPVRRRHRLIAWIALAAYSTFLVCRALLRHRAGDAAYVPVWELQDSHRFTAWIGGLAFAGFCAFACFVPVGLLASLAVPCHRRGWRGFAARLAALAIAGAVAVLVLTIENGSLWRPTTAARLVLPGLGCLFGAWVGTTWLRGRRARLWLAPKIAVLVLAAALLAALVLWLSVESAPLPFEAAHVTSAEKRDLVRLIRSKNPRSLGDGQTHTLRLTEHDVNVLLSWGLSLGSPDRKAQVDFAPDAASLAVSIGVAPGNTRRYLNFQLTGTVRIDNGDLMVRVDRCRLGRMPVPSWLIDPWCPVVASLLRHDRRSKPFLDAIRTAQTGPDWIEATYARVDLPPGFREDLFGPAGAGEEVLASTRAQVEQLLAAVEKLPRGRRPTFGMCLETAFALARERSIETNAVTENRAAIFALGVLLGHSRIEEFLGPVLPEPPHAAARRALWQVQVRERADWTKHFFVSAAIALLSDTVISDAAGLLKEEFDADTGGSGFSFADLLADRAGTTFAVRATRDEASARAIQDRLAHGFQVDDFFPPADDLPEGISDAKLTSDYGGVGGARYLHLIDEIERRIAACAAYR</sequence>
<evidence type="ECO:0000313" key="3">
    <source>
        <dbReference type="Proteomes" id="UP001431776"/>
    </source>
</evidence>
<feature type="transmembrane region" description="Helical" evidence="1">
    <location>
        <begin position="68"/>
        <end position="95"/>
    </location>
</feature>
<dbReference type="Proteomes" id="UP001431776">
    <property type="component" value="Unassembled WGS sequence"/>
</dbReference>
<keyword evidence="1" id="KW-0812">Transmembrane</keyword>
<accession>A0AAW6U026</accession>
<keyword evidence="1" id="KW-1133">Transmembrane helix</keyword>
<dbReference type="AlphaFoldDB" id="A0AAW6U026"/>
<keyword evidence="1" id="KW-0472">Membrane</keyword>
<evidence type="ECO:0000313" key="2">
    <source>
        <dbReference type="EMBL" id="MDI6450185.1"/>
    </source>
</evidence>